<dbReference type="EMBL" id="QJJU01000020">
    <property type="protein sequence ID" value="PXX04270.1"/>
    <property type="molecule type" value="Genomic_DNA"/>
</dbReference>
<evidence type="ECO:0000313" key="2">
    <source>
        <dbReference type="EMBL" id="PXX04270.1"/>
    </source>
</evidence>
<dbReference type="Proteomes" id="UP000247781">
    <property type="component" value="Unassembled WGS sequence"/>
</dbReference>
<comment type="caution">
    <text evidence="2">The sequence shown here is derived from an EMBL/GenBank/DDBJ whole genome shotgun (WGS) entry which is preliminary data.</text>
</comment>
<reference evidence="2 3" key="2">
    <citation type="submission" date="2018-06" db="EMBL/GenBank/DDBJ databases">
        <title>Sequencing of bacterial isolates from soil warming experiment in Harvard Forest, Massachusetts, USA.</title>
        <authorList>
            <person name="Deangelis K.PhD."/>
        </authorList>
    </citation>
    <scope>NUCLEOTIDE SEQUENCE [LARGE SCALE GENOMIC DNA]</scope>
    <source>
        <strain evidence="2 3">GAS496</strain>
    </source>
</reference>
<evidence type="ECO:0000256" key="1">
    <source>
        <dbReference type="SAM" id="Phobius"/>
    </source>
</evidence>
<gene>
    <name evidence="2" type="ORF">C8E89_1208</name>
</gene>
<keyword evidence="3" id="KW-1185">Reference proteome</keyword>
<keyword evidence="1" id="KW-1133">Transmembrane helix</keyword>
<evidence type="ECO:0000313" key="3">
    <source>
        <dbReference type="Proteomes" id="UP000247781"/>
    </source>
</evidence>
<keyword evidence="1" id="KW-0472">Membrane</keyword>
<keyword evidence="1" id="KW-0812">Transmembrane</keyword>
<dbReference type="AlphaFoldDB" id="A0A318HA93"/>
<name>A0A318HA93_9MYCO</name>
<feature type="transmembrane region" description="Helical" evidence="1">
    <location>
        <begin position="6"/>
        <end position="30"/>
    </location>
</feature>
<accession>A0A318HA93</accession>
<proteinExistence type="predicted"/>
<sequence>MSSYFSAIAVFLLVLSPLFVPIAITVAPLAPSGIRRVARALGIYRAAPRFA</sequence>
<reference evidence="3" key="1">
    <citation type="submission" date="2018-05" db="EMBL/GenBank/DDBJ databases">
        <authorList>
            <person name="Deangelis K."/>
            <person name="Huntemann M."/>
            <person name="Clum A."/>
            <person name="Pillay M."/>
            <person name="Palaniappan K."/>
            <person name="Varghese N."/>
            <person name="Mikhailova N."/>
            <person name="Stamatis D."/>
            <person name="Reddy T."/>
            <person name="Daum C."/>
            <person name="Shapiro N."/>
            <person name="Ivanova N."/>
            <person name="Kyrpides N."/>
            <person name="Woyke T."/>
        </authorList>
    </citation>
    <scope>NUCLEOTIDE SEQUENCE [LARGE SCALE GENOMIC DNA]</scope>
    <source>
        <strain evidence="3">GAS496</strain>
    </source>
</reference>
<dbReference type="RefSeq" id="WP_181428370.1">
    <property type="nucleotide sequence ID" value="NZ_QJJU01000020.1"/>
</dbReference>
<protein>
    <submittedName>
        <fullName evidence="2">Uncharacterized protein</fullName>
    </submittedName>
</protein>
<organism evidence="2 3">
    <name type="scientific">Mycolicibacterium moriokaense</name>
    <dbReference type="NCBI Taxonomy" id="39691"/>
    <lineage>
        <taxon>Bacteria</taxon>
        <taxon>Bacillati</taxon>
        <taxon>Actinomycetota</taxon>
        <taxon>Actinomycetes</taxon>
        <taxon>Mycobacteriales</taxon>
        <taxon>Mycobacteriaceae</taxon>
        <taxon>Mycolicibacterium</taxon>
    </lineage>
</organism>